<evidence type="ECO:0000256" key="1">
    <source>
        <dbReference type="SAM" id="MobiDB-lite"/>
    </source>
</evidence>
<gene>
    <name evidence="2" type="ORF">GSI_10916</name>
</gene>
<proteinExistence type="predicted"/>
<name>A0A2G8S1W1_9APHY</name>
<organism evidence="2 3">
    <name type="scientific">Ganoderma sinense ZZ0214-1</name>
    <dbReference type="NCBI Taxonomy" id="1077348"/>
    <lineage>
        <taxon>Eukaryota</taxon>
        <taxon>Fungi</taxon>
        <taxon>Dikarya</taxon>
        <taxon>Basidiomycota</taxon>
        <taxon>Agaricomycotina</taxon>
        <taxon>Agaricomycetes</taxon>
        <taxon>Polyporales</taxon>
        <taxon>Polyporaceae</taxon>
        <taxon>Ganoderma</taxon>
    </lineage>
</organism>
<dbReference type="OrthoDB" id="2746071at2759"/>
<dbReference type="Proteomes" id="UP000230002">
    <property type="component" value="Unassembled WGS sequence"/>
</dbReference>
<dbReference type="AlphaFoldDB" id="A0A2G8S1W1"/>
<feature type="region of interest" description="Disordered" evidence="1">
    <location>
        <begin position="1"/>
        <end position="32"/>
    </location>
</feature>
<feature type="compositionally biased region" description="Low complexity" evidence="1">
    <location>
        <begin position="23"/>
        <end position="32"/>
    </location>
</feature>
<dbReference type="STRING" id="1077348.A0A2G8S1W1"/>
<keyword evidence="3" id="KW-1185">Reference proteome</keyword>
<protein>
    <submittedName>
        <fullName evidence="2">Uncharacterized protein</fullName>
    </submittedName>
</protein>
<accession>A0A2G8S1W1</accession>
<reference evidence="2 3" key="1">
    <citation type="journal article" date="2015" name="Sci. Rep.">
        <title>Chromosome-level genome map provides insights into diverse defense mechanisms in the medicinal fungus Ganoderma sinense.</title>
        <authorList>
            <person name="Zhu Y."/>
            <person name="Xu J."/>
            <person name="Sun C."/>
            <person name="Zhou S."/>
            <person name="Xu H."/>
            <person name="Nelson D.R."/>
            <person name="Qian J."/>
            <person name="Song J."/>
            <person name="Luo H."/>
            <person name="Xiang L."/>
            <person name="Li Y."/>
            <person name="Xu Z."/>
            <person name="Ji A."/>
            <person name="Wang L."/>
            <person name="Lu S."/>
            <person name="Hayward A."/>
            <person name="Sun W."/>
            <person name="Li X."/>
            <person name="Schwartz D.C."/>
            <person name="Wang Y."/>
            <person name="Chen S."/>
        </authorList>
    </citation>
    <scope>NUCLEOTIDE SEQUENCE [LARGE SCALE GENOMIC DNA]</scope>
    <source>
        <strain evidence="2 3">ZZ0214-1</strain>
    </source>
</reference>
<sequence>MDPNAREPRTPTSTKKPFDPQRTPTTPLLPLPALFPFSLSRTGTRPRRNSWEDEMPPVVALPDPRAEDELAFCEIWTGALAQTSKDAQAHFFALLKAEFGDRPADHERLLAAFRTKDRSGRTNIGRVLDVTSLLFAGHGELARAFNHCLGPGYGIEAADEYVTVFTPVGGWKQYPDGRRVYHGKMGLY</sequence>
<comment type="caution">
    <text evidence="2">The sequence shown here is derived from an EMBL/GenBank/DDBJ whole genome shotgun (WGS) entry which is preliminary data.</text>
</comment>
<dbReference type="EMBL" id="AYKW01000034">
    <property type="protein sequence ID" value="PIL27763.1"/>
    <property type="molecule type" value="Genomic_DNA"/>
</dbReference>
<evidence type="ECO:0000313" key="2">
    <source>
        <dbReference type="EMBL" id="PIL27763.1"/>
    </source>
</evidence>
<evidence type="ECO:0000313" key="3">
    <source>
        <dbReference type="Proteomes" id="UP000230002"/>
    </source>
</evidence>